<name>A0A1X2M0V8_9MYCO</name>
<dbReference type="Proteomes" id="UP000193247">
    <property type="component" value="Unassembled WGS sequence"/>
</dbReference>
<reference evidence="1 2" key="1">
    <citation type="submission" date="2017-04" db="EMBL/GenBank/DDBJ databases">
        <title>The new phylogeny of genus Mycobacterium.</title>
        <authorList>
            <person name="Tortoli E."/>
            <person name="Trovato A."/>
            <person name="Cirillo D.M."/>
        </authorList>
    </citation>
    <scope>NUCLEOTIDE SEQUENCE [LARGE SCALE GENOMIC DNA]</scope>
    <source>
        <strain evidence="1 2">TBL 1200985</strain>
    </source>
</reference>
<organism evidence="1 2">
    <name type="scientific">Mycobacterium decipiens</name>
    <dbReference type="NCBI Taxonomy" id="1430326"/>
    <lineage>
        <taxon>Bacteria</taxon>
        <taxon>Bacillati</taxon>
        <taxon>Actinomycetota</taxon>
        <taxon>Actinomycetes</taxon>
        <taxon>Mycobacteriales</taxon>
        <taxon>Mycobacteriaceae</taxon>
        <taxon>Mycobacterium</taxon>
    </lineage>
</organism>
<evidence type="ECO:0000313" key="1">
    <source>
        <dbReference type="EMBL" id="OSC43230.1"/>
    </source>
</evidence>
<comment type="caution">
    <text evidence="1">The sequence shown here is derived from an EMBL/GenBank/DDBJ whole genome shotgun (WGS) entry which is preliminary data.</text>
</comment>
<protein>
    <submittedName>
        <fullName evidence="1">Uncharacterized protein</fullName>
    </submittedName>
</protein>
<dbReference type="STRING" id="1430326.B8W66_02325"/>
<proteinExistence type="predicted"/>
<dbReference type="AlphaFoldDB" id="A0A1X2M0V8"/>
<sequence length="72" mass="7727">MGFEHSLVYHSWADQAAFDLNSAHVHGGPTADLSRQVADMSTQCVGDNPDRVVLGKFDGHEDGYVGVSSHPC</sequence>
<dbReference type="EMBL" id="NCXP01000001">
    <property type="protein sequence ID" value="OSC43230.1"/>
    <property type="molecule type" value="Genomic_DNA"/>
</dbReference>
<evidence type="ECO:0000313" key="2">
    <source>
        <dbReference type="Proteomes" id="UP000193247"/>
    </source>
</evidence>
<accession>A0A1X2M0V8</accession>
<keyword evidence="2" id="KW-1185">Reference proteome</keyword>
<gene>
    <name evidence="1" type="ORF">B8W66_02325</name>
</gene>